<keyword evidence="3" id="KW-1185">Reference proteome</keyword>
<accession>A0A183FK44</accession>
<dbReference type="WBParaSite" id="HPBE_0000747201-mRNA-1">
    <property type="protein sequence ID" value="HPBE_0000747201-mRNA-1"/>
    <property type="gene ID" value="HPBE_0000747201"/>
</dbReference>
<evidence type="ECO:0000313" key="2">
    <source>
        <dbReference type="EMBL" id="VDO72414.1"/>
    </source>
</evidence>
<gene>
    <name evidence="2" type="ORF">HPBE_LOCUS7473</name>
</gene>
<dbReference type="AlphaFoldDB" id="A0A183FK44"/>
<reference evidence="2 3" key="1">
    <citation type="submission" date="2018-11" db="EMBL/GenBank/DDBJ databases">
        <authorList>
            <consortium name="Pathogen Informatics"/>
        </authorList>
    </citation>
    <scope>NUCLEOTIDE SEQUENCE [LARGE SCALE GENOMIC DNA]</scope>
</reference>
<evidence type="ECO:0000313" key="4">
    <source>
        <dbReference type="WBParaSite" id="HPBE_0000747201-mRNA-1"/>
    </source>
</evidence>
<proteinExistence type="predicted"/>
<reference evidence="4" key="2">
    <citation type="submission" date="2019-09" db="UniProtKB">
        <authorList>
            <consortium name="WormBaseParasite"/>
        </authorList>
    </citation>
    <scope>IDENTIFICATION</scope>
</reference>
<sequence>MQEILKEESDAEDDEENEAENAYNFQSGAQRAPRRPPQSDVEPCSEWRVFNIAPKGTAEIHPEAPINCEIIPG</sequence>
<dbReference type="EMBL" id="UZAH01025899">
    <property type="protein sequence ID" value="VDO72414.1"/>
    <property type="molecule type" value="Genomic_DNA"/>
</dbReference>
<feature type="compositionally biased region" description="Acidic residues" evidence="1">
    <location>
        <begin position="9"/>
        <end position="19"/>
    </location>
</feature>
<organism evidence="3 4">
    <name type="scientific">Heligmosomoides polygyrus</name>
    <name type="common">Parasitic roundworm</name>
    <dbReference type="NCBI Taxonomy" id="6339"/>
    <lineage>
        <taxon>Eukaryota</taxon>
        <taxon>Metazoa</taxon>
        <taxon>Ecdysozoa</taxon>
        <taxon>Nematoda</taxon>
        <taxon>Chromadorea</taxon>
        <taxon>Rhabditida</taxon>
        <taxon>Rhabditina</taxon>
        <taxon>Rhabditomorpha</taxon>
        <taxon>Strongyloidea</taxon>
        <taxon>Heligmosomidae</taxon>
        <taxon>Heligmosomoides</taxon>
    </lineage>
</organism>
<evidence type="ECO:0000256" key="1">
    <source>
        <dbReference type="SAM" id="MobiDB-lite"/>
    </source>
</evidence>
<dbReference type="Proteomes" id="UP000050761">
    <property type="component" value="Unassembled WGS sequence"/>
</dbReference>
<accession>A0A3P7YLA3</accession>
<name>A0A183FK44_HELPZ</name>
<evidence type="ECO:0000313" key="3">
    <source>
        <dbReference type="Proteomes" id="UP000050761"/>
    </source>
</evidence>
<protein>
    <submittedName>
        <fullName evidence="2 4">Uncharacterized protein</fullName>
    </submittedName>
</protein>
<feature type="region of interest" description="Disordered" evidence="1">
    <location>
        <begin position="1"/>
        <end position="42"/>
    </location>
</feature>